<keyword evidence="4 7" id="KW-1133">Transmembrane helix</keyword>
<dbReference type="EMBL" id="JAKLMC020000038">
    <property type="protein sequence ID" value="KAK5949198.1"/>
    <property type="molecule type" value="Genomic_DNA"/>
</dbReference>
<dbReference type="GO" id="GO:0098771">
    <property type="term" value="P:inorganic ion homeostasis"/>
    <property type="evidence" value="ECO:0007669"/>
    <property type="project" value="UniProtKB-ARBA"/>
</dbReference>
<dbReference type="InterPro" id="IPR002524">
    <property type="entry name" value="Cation_efflux"/>
</dbReference>
<dbReference type="Pfam" id="PF01545">
    <property type="entry name" value="Cation_efflux"/>
    <property type="match status" value="1"/>
</dbReference>
<evidence type="ECO:0000256" key="1">
    <source>
        <dbReference type="ARBA" id="ARBA00004141"/>
    </source>
</evidence>
<evidence type="ECO:0000313" key="9">
    <source>
        <dbReference type="EMBL" id="KAK5949198.1"/>
    </source>
</evidence>
<dbReference type="GO" id="GO:0030003">
    <property type="term" value="P:intracellular monoatomic cation homeostasis"/>
    <property type="evidence" value="ECO:0007669"/>
    <property type="project" value="UniProtKB-ARBA"/>
</dbReference>
<comment type="caution">
    <text evidence="9">The sequence shown here is derived from an EMBL/GenBank/DDBJ whole genome shotgun (WGS) entry which is preliminary data.</text>
</comment>
<keyword evidence="2" id="KW-0813">Transport</keyword>
<evidence type="ECO:0000259" key="8">
    <source>
        <dbReference type="Pfam" id="PF01545"/>
    </source>
</evidence>
<feature type="transmembrane region" description="Helical" evidence="7">
    <location>
        <begin position="266"/>
        <end position="287"/>
    </location>
</feature>
<dbReference type="InterPro" id="IPR036837">
    <property type="entry name" value="Cation_efflux_CTD_sf"/>
</dbReference>
<dbReference type="GO" id="GO:0016020">
    <property type="term" value="C:membrane"/>
    <property type="evidence" value="ECO:0007669"/>
    <property type="project" value="UniProtKB-SubCell"/>
</dbReference>
<evidence type="ECO:0000256" key="5">
    <source>
        <dbReference type="ARBA" id="ARBA00023136"/>
    </source>
</evidence>
<dbReference type="SUPFAM" id="SSF161111">
    <property type="entry name" value="Cation efflux protein transmembrane domain-like"/>
    <property type="match status" value="1"/>
</dbReference>
<feature type="region of interest" description="Disordered" evidence="6">
    <location>
        <begin position="1"/>
        <end position="26"/>
    </location>
</feature>
<dbReference type="NCBIfam" id="TIGR01297">
    <property type="entry name" value="CDF"/>
    <property type="match status" value="1"/>
</dbReference>
<evidence type="ECO:0000256" key="2">
    <source>
        <dbReference type="ARBA" id="ARBA00022448"/>
    </source>
</evidence>
<keyword evidence="5 7" id="KW-0472">Membrane</keyword>
<dbReference type="SUPFAM" id="SSF160240">
    <property type="entry name" value="Cation efflux protein cytoplasmic domain-like"/>
    <property type="match status" value="1"/>
</dbReference>
<evidence type="ECO:0000256" key="7">
    <source>
        <dbReference type="SAM" id="Phobius"/>
    </source>
</evidence>
<evidence type="ECO:0000256" key="4">
    <source>
        <dbReference type="ARBA" id="ARBA00022989"/>
    </source>
</evidence>
<comment type="subcellular location">
    <subcellularLocation>
        <location evidence="1">Membrane</location>
        <topology evidence="1">Multi-pass membrane protein</topology>
    </subcellularLocation>
</comment>
<gene>
    <name evidence="9" type="ORF">OHC33_009739</name>
</gene>
<evidence type="ECO:0000256" key="3">
    <source>
        <dbReference type="ARBA" id="ARBA00022692"/>
    </source>
</evidence>
<evidence type="ECO:0000313" key="10">
    <source>
        <dbReference type="Proteomes" id="UP001316803"/>
    </source>
</evidence>
<dbReference type="PANTHER" id="PTHR43840:SF11">
    <property type="entry name" value="CATION DIFFUSION FACILITATOR 10"/>
    <property type="match status" value="1"/>
</dbReference>
<proteinExistence type="predicted"/>
<accession>A0AAN8EPB0</accession>
<reference evidence="9 10" key="1">
    <citation type="submission" date="2022-12" db="EMBL/GenBank/DDBJ databases">
        <title>Genomic features and morphological characterization of a novel Knufia sp. strain isolated from spacecraft assembly facility.</title>
        <authorList>
            <person name="Teixeira M."/>
            <person name="Chander A.M."/>
            <person name="Stajich J.E."/>
            <person name="Venkateswaran K."/>
        </authorList>
    </citation>
    <scope>NUCLEOTIDE SEQUENCE [LARGE SCALE GENOMIC DNA]</scope>
    <source>
        <strain evidence="9 10">FJI-L2-BK-P2</strain>
    </source>
</reference>
<feature type="transmembrane region" description="Helical" evidence="7">
    <location>
        <begin position="157"/>
        <end position="178"/>
    </location>
</feature>
<protein>
    <recommendedName>
        <fullName evidence="8">Cation efflux protein transmembrane domain-containing protein</fullName>
    </recommendedName>
</protein>
<dbReference type="Gene3D" id="3.30.70.1350">
    <property type="entry name" value="Cation efflux protein, cytoplasmic domain"/>
    <property type="match status" value="1"/>
</dbReference>
<dbReference type="FunFam" id="1.20.1510.10:FF:000005">
    <property type="entry name" value="Putative Cation diffusion facilitator 1"/>
    <property type="match status" value="1"/>
</dbReference>
<dbReference type="InterPro" id="IPR027469">
    <property type="entry name" value="Cation_efflux_TMD_sf"/>
</dbReference>
<dbReference type="InterPro" id="IPR058533">
    <property type="entry name" value="Cation_efflux_TM"/>
</dbReference>
<evidence type="ECO:0000256" key="6">
    <source>
        <dbReference type="SAM" id="MobiDB-lite"/>
    </source>
</evidence>
<dbReference type="InterPro" id="IPR050291">
    <property type="entry name" value="CDF_Transporter"/>
</dbReference>
<feature type="transmembrane region" description="Helical" evidence="7">
    <location>
        <begin position="184"/>
        <end position="205"/>
    </location>
</feature>
<keyword evidence="10" id="KW-1185">Reference proteome</keyword>
<dbReference type="Proteomes" id="UP001316803">
    <property type="component" value="Unassembled WGS sequence"/>
</dbReference>
<sequence length="448" mass="50228">MVGRRAFGANPENEHEDSWGNDIETGLKSRPRFKDVVELAMAKRTTHQLKQQLTQDIDTSKYKKYRKSDDELKQIKNKKIKAYYRRQNERLDDWLEVDTIVKAMADDIMDSMNPDADHDGINDDEGGLQTAHENIEELLPEDVREQRAHDKKIARRAININVLANIILLIAKGIAALSSSSLSLIASLLDSALDLLCTVIVWSTNRVVSWRLDKLKKRFPVGRRRLEPIGILVFSVIMIISFAQILQESVERLLPNGNHSLANLPAVAIGAMAGTVGLKGIIGLFCYKIRTTQVQALVQDCKTDVYFNTLSLLFPLIGKAAGVWWLDPVGAALLSLYIIYDWGTTAMENITNLCGAAVEMDVLKKLTFLAFRFSPLVRGFKSITAYHAGDGVWVEYDILLDEKTPLRRAHDISETLQYCAEALPDVDRCFVTCDYAAENPGGHAQDHD</sequence>
<dbReference type="PANTHER" id="PTHR43840">
    <property type="entry name" value="MITOCHONDRIAL METAL TRANSPORTER 1-RELATED"/>
    <property type="match status" value="1"/>
</dbReference>
<dbReference type="GO" id="GO:0008324">
    <property type="term" value="F:monoatomic cation transmembrane transporter activity"/>
    <property type="evidence" value="ECO:0007669"/>
    <property type="project" value="InterPro"/>
</dbReference>
<keyword evidence="3 7" id="KW-0812">Transmembrane</keyword>
<feature type="transmembrane region" description="Helical" evidence="7">
    <location>
        <begin position="226"/>
        <end position="246"/>
    </location>
</feature>
<dbReference type="Gene3D" id="1.20.1510.10">
    <property type="entry name" value="Cation efflux protein transmembrane domain"/>
    <property type="match status" value="1"/>
</dbReference>
<organism evidence="9 10">
    <name type="scientific">Knufia fluminis</name>
    <dbReference type="NCBI Taxonomy" id="191047"/>
    <lineage>
        <taxon>Eukaryota</taxon>
        <taxon>Fungi</taxon>
        <taxon>Dikarya</taxon>
        <taxon>Ascomycota</taxon>
        <taxon>Pezizomycotina</taxon>
        <taxon>Eurotiomycetes</taxon>
        <taxon>Chaetothyriomycetidae</taxon>
        <taxon>Chaetothyriales</taxon>
        <taxon>Trichomeriaceae</taxon>
        <taxon>Knufia</taxon>
    </lineage>
</organism>
<feature type="domain" description="Cation efflux protein transmembrane" evidence="8">
    <location>
        <begin position="160"/>
        <end position="354"/>
    </location>
</feature>
<dbReference type="AlphaFoldDB" id="A0AAN8EPB0"/>
<name>A0AAN8EPB0_9EURO</name>